<dbReference type="SMART" id="SM00065">
    <property type="entry name" value="GAF"/>
    <property type="match status" value="3"/>
</dbReference>
<comment type="caution">
    <text evidence="9">The sequence shown here is derived from an EMBL/GenBank/DDBJ whole genome shotgun (WGS) entry which is preliminary data.</text>
</comment>
<dbReference type="PROSITE" id="PS50112">
    <property type="entry name" value="PAS"/>
    <property type="match status" value="3"/>
</dbReference>
<dbReference type="InterPro" id="IPR052162">
    <property type="entry name" value="Sensor_kinase/Photoreceptor"/>
</dbReference>
<feature type="domain" description="Histidine kinase" evidence="6">
    <location>
        <begin position="1357"/>
        <end position="1571"/>
    </location>
</feature>
<organism evidence="9 10">
    <name type="scientific">Deinococcus navajonensis</name>
    <dbReference type="NCBI Taxonomy" id="309884"/>
    <lineage>
        <taxon>Bacteria</taxon>
        <taxon>Thermotogati</taxon>
        <taxon>Deinococcota</taxon>
        <taxon>Deinococci</taxon>
        <taxon>Deinococcales</taxon>
        <taxon>Deinococcaceae</taxon>
        <taxon>Deinococcus</taxon>
    </lineage>
</organism>
<dbReference type="SMART" id="SM00388">
    <property type="entry name" value="HisKA"/>
    <property type="match status" value="1"/>
</dbReference>
<dbReference type="Pfam" id="PF08447">
    <property type="entry name" value="PAS_3"/>
    <property type="match status" value="1"/>
</dbReference>
<evidence type="ECO:0000256" key="1">
    <source>
        <dbReference type="ARBA" id="ARBA00000085"/>
    </source>
</evidence>
<name>A0ABV8XR36_9DEIO</name>
<feature type="domain" description="PAC" evidence="8">
    <location>
        <begin position="203"/>
        <end position="255"/>
    </location>
</feature>
<evidence type="ECO:0000256" key="3">
    <source>
        <dbReference type="ARBA" id="ARBA00022553"/>
    </source>
</evidence>
<feature type="domain" description="PAS" evidence="7">
    <location>
        <begin position="678"/>
        <end position="749"/>
    </location>
</feature>
<dbReference type="EMBL" id="JBHSEH010000016">
    <property type="protein sequence ID" value="MFC4427067.1"/>
    <property type="molecule type" value="Genomic_DNA"/>
</dbReference>
<protein>
    <recommendedName>
        <fullName evidence="2">histidine kinase</fullName>
        <ecNumber evidence="2">2.7.13.3</ecNumber>
    </recommendedName>
</protein>
<dbReference type="SUPFAM" id="SSF55785">
    <property type="entry name" value="PYP-like sensor domain (PAS domain)"/>
    <property type="match status" value="5"/>
</dbReference>
<accession>A0ABV8XR36</accession>
<dbReference type="RefSeq" id="WP_380040183.1">
    <property type="nucleotide sequence ID" value="NZ_JBHSEH010000016.1"/>
</dbReference>
<evidence type="ECO:0000259" key="7">
    <source>
        <dbReference type="PROSITE" id="PS50112"/>
    </source>
</evidence>
<dbReference type="InterPro" id="IPR004358">
    <property type="entry name" value="Sig_transdc_His_kin-like_C"/>
</dbReference>
<keyword evidence="3" id="KW-0597">Phosphoprotein</keyword>
<dbReference type="InterPro" id="IPR000700">
    <property type="entry name" value="PAS-assoc_C"/>
</dbReference>
<dbReference type="InterPro" id="IPR005467">
    <property type="entry name" value="His_kinase_dom"/>
</dbReference>
<dbReference type="InterPro" id="IPR003661">
    <property type="entry name" value="HisK_dim/P_dom"/>
</dbReference>
<dbReference type="CDD" id="cd00130">
    <property type="entry name" value="PAS"/>
    <property type="match status" value="3"/>
</dbReference>
<dbReference type="InterPro" id="IPR003594">
    <property type="entry name" value="HATPase_dom"/>
</dbReference>
<feature type="domain" description="PAC" evidence="8">
    <location>
        <begin position="629"/>
        <end position="681"/>
    </location>
</feature>
<dbReference type="InterPro" id="IPR036097">
    <property type="entry name" value="HisK_dim/P_sf"/>
</dbReference>
<dbReference type="Gene3D" id="3.30.450.40">
    <property type="match status" value="4"/>
</dbReference>
<dbReference type="InterPro" id="IPR001610">
    <property type="entry name" value="PAC"/>
</dbReference>
<evidence type="ECO:0000256" key="4">
    <source>
        <dbReference type="ARBA" id="ARBA00022679"/>
    </source>
</evidence>
<dbReference type="InterPro" id="IPR013656">
    <property type="entry name" value="PAS_4"/>
</dbReference>
<dbReference type="InterPro" id="IPR035965">
    <property type="entry name" value="PAS-like_dom_sf"/>
</dbReference>
<dbReference type="Pfam" id="PF13185">
    <property type="entry name" value="GAF_2"/>
    <property type="match status" value="2"/>
</dbReference>
<dbReference type="InterPro" id="IPR003018">
    <property type="entry name" value="GAF"/>
</dbReference>
<dbReference type="PRINTS" id="PR00344">
    <property type="entry name" value="BCTRLSENSOR"/>
</dbReference>
<keyword evidence="4" id="KW-0808">Transferase</keyword>
<evidence type="ECO:0000259" key="8">
    <source>
        <dbReference type="PROSITE" id="PS50113"/>
    </source>
</evidence>
<dbReference type="Proteomes" id="UP001595998">
    <property type="component" value="Unassembled WGS sequence"/>
</dbReference>
<dbReference type="Pfam" id="PF02518">
    <property type="entry name" value="HATPase_c"/>
    <property type="match status" value="1"/>
</dbReference>
<dbReference type="SUPFAM" id="SSF55874">
    <property type="entry name" value="ATPase domain of HSP90 chaperone/DNA topoisomerase II/histidine kinase"/>
    <property type="match status" value="1"/>
</dbReference>
<reference evidence="10" key="1">
    <citation type="journal article" date="2019" name="Int. J. Syst. Evol. Microbiol.">
        <title>The Global Catalogue of Microorganisms (GCM) 10K type strain sequencing project: providing services to taxonomists for standard genome sequencing and annotation.</title>
        <authorList>
            <consortium name="The Broad Institute Genomics Platform"/>
            <consortium name="The Broad Institute Genome Sequencing Center for Infectious Disease"/>
            <person name="Wu L."/>
            <person name="Ma J."/>
        </authorList>
    </citation>
    <scope>NUCLEOTIDE SEQUENCE [LARGE SCALE GENOMIC DNA]</scope>
    <source>
        <strain evidence="10">CCUG 56029</strain>
    </source>
</reference>
<dbReference type="Gene3D" id="3.30.450.20">
    <property type="entry name" value="PAS domain"/>
    <property type="match status" value="5"/>
</dbReference>
<gene>
    <name evidence="9" type="ORF">ACFOZ9_12685</name>
</gene>
<dbReference type="CDD" id="cd16921">
    <property type="entry name" value="HATPase_FilI-like"/>
    <property type="match status" value="1"/>
</dbReference>
<dbReference type="InterPro" id="IPR013655">
    <property type="entry name" value="PAS_fold_3"/>
</dbReference>
<keyword evidence="5" id="KW-0418">Kinase</keyword>
<dbReference type="InterPro" id="IPR036890">
    <property type="entry name" value="HATPase_C_sf"/>
</dbReference>
<sequence length="1573" mass="174003">MSVPLNGVEAHALASLEAVHVGHPFPTWTTDLQGNVVTANAALLDYLGVTLDQLRGGRVDAALHPDDQEGAPLPGTEAPQELRLRRHDGQYRWFLVTPQALLDEGRPLGWIVAAADIDGYRGRHQAAAEEQSLLQSVIDGSNDCIKILDPDAQVLRMNAGGMRVMEVDDFSACHLAFWPNFWEGETRLRVERAVQAAREGHTEVFEGAARTMKGTPRFWEVTVSPIRDGSGAVKRLLAVSRDITSRKRHEDLVAGQNRLLEQMATGAPLPDVLLQLARFIEQQSGDLLCAVLRHDVASQQLFTVAAPSLPAPYTRAIDGLQVGPESGCCGAAVFRRQPVAVADIASDLKWTGFRDLALDHGLRSCWSVPLLSRDGEVQGTFAVYGRTPRLPTPDEEQLLSVATHLAQVAFERDHLLQAERRARRERDENAALLDAFFDAAPVGFGFLDPELRFQRVNPALAEMNGYPVEAHLNRGVSELLPGIPNAMSPLQHVLETGEVLKDVLISGETPAAPGMTRSWSERFFPVRDAAGEILGVGAVASDVTEQLQAREAQQRSEDRFRSLVAASVQVVWTTDPEGRVTERMPTWEAFCGVTHGQLKDFGWLDTVHPDDRPLTLALWEQAVRSRGPYEAEYRLRRADGAYRLMSVRGIPVLEPDGTIREWVGSCTDITERRQVEGQVARLAQIAEASNDFIGIADLDGHALYVNRYGRDLLGLSEEAVTGTAVIDYFPPEERELVLKMALPALFERGHWQSDAHFQHFQTGEKVAVNWNLFLIRDPVTGDPTSIATVSRDIRERKLTEEALRDQTEILGTLNRINEVISGELDLDRLVQAVTDAGVELTGAQFGAFFYNVVNERQESYTLYALSGVPREAFSRFPMPRNTKVFGPTFAGEGVVRVADITQDPRYGQNAPYHGMPAGHLPVRSYLAVPVVSRSGEVLGGLFFGHAERDVFSERAEQLMVGLAAQTAVALDNARLYQQLQESHAQLERRVEERTGELEAQAMSLDAFAAFTEAVGTETGVLALAQQAITVLRTRFPHDTIGYYEPEDGVWKLRAWTEDLDGAMLEALQAGLSADTPSIERTLQTHAAVFINAWDPEREQIEGTEVYAAVGAYPLVVDGSVRGILSIGRKETKTWSGRDKALFSAVGRSFTLALERASQTSHIEAQRDALDARSQALEAFALLTRDLTIDVDPLALVRRAQEILMSLLPEGYTLYWQPEGTRWVSRSQVGALGNPELQQVVDAGLPRGQAATLDRAWAAQQAIYEDIYSQGSDTHPDVVAHVRAAAMLPVLVNGELHGMVGVGLFVQRHWMPIDKAVLETVTRSLGLALEGAESARVLQERTQELERSNAELEKFAYVASHDLQEPLRTISSFSELIDRRYQDVLDERGRQYLRFVTSGAQRMKGLIDDLLVFSRLNAVPEPHTVLNLDEPLQEALQRLHAAVEQSGAVVRQGPLPTVSGSASELTQLFQNLIGNAIKFRREGVRPEIHVGAVLEDQLWHVTVQDNGIGFDRHYAERVFQIFQRLHLRDEYEGTGMGLAIVRRILEHHGGRIWAESEPGHGSTFHFTLPVVEED</sequence>
<dbReference type="SMART" id="SM00086">
    <property type="entry name" value="PAC"/>
    <property type="match status" value="4"/>
</dbReference>
<dbReference type="CDD" id="cd00082">
    <property type="entry name" value="HisKA"/>
    <property type="match status" value="1"/>
</dbReference>
<dbReference type="SUPFAM" id="SSF47384">
    <property type="entry name" value="Homodimeric domain of signal transducing histidine kinase"/>
    <property type="match status" value="1"/>
</dbReference>
<dbReference type="SMART" id="SM00091">
    <property type="entry name" value="PAS"/>
    <property type="match status" value="5"/>
</dbReference>
<dbReference type="InterPro" id="IPR000014">
    <property type="entry name" value="PAS"/>
</dbReference>
<dbReference type="PANTHER" id="PTHR43304:SF1">
    <property type="entry name" value="PAC DOMAIN-CONTAINING PROTEIN"/>
    <property type="match status" value="1"/>
</dbReference>
<dbReference type="Gene3D" id="1.10.287.130">
    <property type="match status" value="1"/>
</dbReference>
<dbReference type="Gene3D" id="3.30.565.10">
    <property type="entry name" value="Histidine kinase-like ATPase, C-terminal domain"/>
    <property type="match status" value="1"/>
</dbReference>
<proteinExistence type="predicted"/>
<dbReference type="SUPFAM" id="SSF55781">
    <property type="entry name" value="GAF domain-like"/>
    <property type="match status" value="4"/>
</dbReference>
<dbReference type="PROSITE" id="PS50113">
    <property type="entry name" value="PAC"/>
    <property type="match status" value="2"/>
</dbReference>
<dbReference type="PROSITE" id="PS50109">
    <property type="entry name" value="HIS_KIN"/>
    <property type="match status" value="1"/>
</dbReference>
<comment type="catalytic activity">
    <reaction evidence="1">
        <text>ATP + protein L-histidine = ADP + protein N-phospho-L-histidine.</text>
        <dbReference type="EC" id="2.7.13.3"/>
    </reaction>
</comment>
<dbReference type="InterPro" id="IPR029016">
    <property type="entry name" value="GAF-like_dom_sf"/>
</dbReference>
<evidence type="ECO:0000259" key="6">
    <source>
        <dbReference type="PROSITE" id="PS50109"/>
    </source>
</evidence>
<dbReference type="Pfam" id="PF13426">
    <property type="entry name" value="PAS_9"/>
    <property type="match status" value="1"/>
</dbReference>
<dbReference type="NCBIfam" id="TIGR00229">
    <property type="entry name" value="sensory_box"/>
    <property type="match status" value="5"/>
</dbReference>
<keyword evidence="10" id="KW-1185">Reference proteome</keyword>
<feature type="domain" description="PAS" evidence="7">
    <location>
        <begin position="26"/>
        <end position="69"/>
    </location>
</feature>
<evidence type="ECO:0000256" key="2">
    <source>
        <dbReference type="ARBA" id="ARBA00012438"/>
    </source>
</evidence>
<feature type="domain" description="PAS" evidence="7">
    <location>
        <begin position="556"/>
        <end position="626"/>
    </location>
</feature>
<evidence type="ECO:0000313" key="9">
    <source>
        <dbReference type="EMBL" id="MFC4427067.1"/>
    </source>
</evidence>
<dbReference type="SMART" id="SM00387">
    <property type="entry name" value="HATPase_c"/>
    <property type="match status" value="1"/>
</dbReference>
<dbReference type="Pfam" id="PF08448">
    <property type="entry name" value="PAS_4"/>
    <property type="match status" value="3"/>
</dbReference>
<evidence type="ECO:0000256" key="5">
    <source>
        <dbReference type="ARBA" id="ARBA00022777"/>
    </source>
</evidence>
<dbReference type="Pfam" id="PF00512">
    <property type="entry name" value="HisKA"/>
    <property type="match status" value="1"/>
</dbReference>
<dbReference type="EC" id="2.7.13.3" evidence="2"/>
<dbReference type="PANTHER" id="PTHR43304">
    <property type="entry name" value="PHYTOCHROME-LIKE PROTEIN CPH1"/>
    <property type="match status" value="1"/>
</dbReference>
<evidence type="ECO:0000313" key="10">
    <source>
        <dbReference type="Proteomes" id="UP001595998"/>
    </source>
</evidence>